<dbReference type="InterPro" id="IPR036812">
    <property type="entry name" value="NAD(P)_OxRdtase_dom_sf"/>
</dbReference>
<dbReference type="Pfam" id="PF00248">
    <property type="entry name" value="Aldo_ket_red"/>
    <property type="match status" value="1"/>
</dbReference>
<feature type="domain" description="NADP-dependent oxidoreductase" evidence="2">
    <location>
        <begin position="22"/>
        <end position="321"/>
    </location>
</feature>
<keyword evidence="1" id="KW-0560">Oxidoreductase</keyword>
<dbReference type="PANTHER" id="PTHR43364">
    <property type="entry name" value="NADH-SPECIFIC METHYLGLYOXAL REDUCTASE-RELATED"/>
    <property type="match status" value="1"/>
</dbReference>
<dbReference type="Gene3D" id="3.20.20.100">
    <property type="entry name" value="NADP-dependent oxidoreductase domain"/>
    <property type="match status" value="1"/>
</dbReference>
<name>A0ABW3AD87_9MICO</name>
<evidence type="ECO:0000313" key="4">
    <source>
        <dbReference type="Proteomes" id="UP001597055"/>
    </source>
</evidence>
<keyword evidence="4" id="KW-1185">Reference proteome</keyword>
<dbReference type="PANTHER" id="PTHR43364:SF4">
    <property type="entry name" value="NAD(P)-LINKED OXIDOREDUCTASE SUPERFAMILY PROTEIN"/>
    <property type="match status" value="1"/>
</dbReference>
<evidence type="ECO:0000256" key="1">
    <source>
        <dbReference type="ARBA" id="ARBA00023002"/>
    </source>
</evidence>
<organism evidence="3 4">
    <name type="scientific">Microbacterium insulae</name>
    <dbReference type="NCBI Taxonomy" id="483014"/>
    <lineage>
        <taxon>Bacteria</taxon>
        <taxon>Bacillati</taxon>
        <taxon>Actinomycetota</taxon>
        <taxon>Actinomycetes</taxon>
        <taxon>Micrococcales</taxon>
        <taxon>Microbacteriaceae</taxon>
        <taxon>Microbacterium</taxon>
    </lineage>
</organism>
<comment type="caution">
    <text evidence="3">The sequence shown here is derived from an EMBL/GenBank/DDBJ whole genome shotgun (WGS) entry which is preliminary data.</text>
</comment>
<dbReference type="Proteomes" id="UP001597055">
    <property type="component" value="Unassembled WGS sequence"/>
</dbReference>
<dbReference type="InterPro" id="IPR050523">
    <property type="entry name" value="AKR_Detox_Biosynth"/>
</dbReference>
<evidence type="ECO:0000259" key="2">
    <source>
        <dbReference type="Pfam" id="PF00248"/>
    </source>
</evidence>
<reference evidence="4" key="1">
    <citation type="journal article" date="2019" name="Int. J. Syst. Evol. Microbiol.">
        <title>The Global Catalogue of Microorganisms (GCM) 10K type strain sequencing project: providing services to taxonomists for standard genome sequencing and annotation.</title>
        <authorList>
            <consortium name="The Broad Institute Genomics Platform"/>
            <consortium name="The Broad Institute Genome Sequencing Center for Infectious Disease"/>
            <person name="Wu L."/>
            <person name="Ma J."/>
        </authorList>
    </citation>
    <scope>NUCLEOTIDE SEQUENCE [LARGE SCALE GENOMIC DNA]</scope>
    <source>
        <strain evidence="4">CCUG 54523</strain>
    </source>
</reference>
<proteinExistence type="predicted"/>
<sequence>MTPETSVPLRRVGASGLLVSSVGLGCNNFGRPGTRTETLEGTREVLDAAIDAGVTFLDTADMYGAEPGLSESLMGEALRGHRDHVTLATKFGHSGRDMGYGVAAAKASRTYVRRAVEASLRRLQTEWIDLYQLHTPDPQTPIEETLDVLGDLVREGKVRYIGHSNLAGWQIAEAHYVAAERAGVPFVSAQNHYSLLARAAEREVLPAVERFGLGFLPYFPLHNGLLTGKFTRDEAPADTRIMRQRRHVWEQAPWDALDAYRAFCDERGITMLEATFGWLLARDSLASVIAGATSPEQVRANAAASSAWSPTAAELETIDALFPLPEDPGARV</sequence>
<dbReference type="SUPFAM" id="SSF51430">
    <property type="entry name" value="NAD(P)-linked oxidoreductase"/>
    <property type="match status" value="1"/>
</dbReference>
<dbReference type="InterPro" id="IPR020471">
    <property type="entry name" value="AKR"/>
</dbReference>
<dbReference type="PRINTS" id="PR00069">
    <property type="entry name" value="ALDKETRDTASE"/>
</dbReference>
<evidence type="ECO:0000313" key="3">
    <source>
        <dbReference type="EMBL" id="MFD0788905.1"/>
    </source>
</evidence>
<protein>
    <submittedName>
        <fullName evidence="3">Aldo/keto reductase</fullName>
    </submittedName>
</protein>
<dbReference type="EMBL" id="JBHTII010000001">
    <property type="protein sequence ID" value="MFD0788905.1"/>
    <property type="molecule type" value="Genomic_DNA"/>
</dbReference>
<gene>
    <name evidence="3" type="ORF">ACFQ0P_00730</name>
</gene>
<dbReference type="InterPro" id="IPR023210">
    <property type="entry name" value="NADP_OxRdtase_dom"/>
</dbReference>
<accession>A0ABW3AD87</accession>
<dbReference type="RefSeq" id="WP_204979832.1">
    <property type="nucleotide sequence ID" value="NZ_JBHTII010000001.1"/>
</dbReference>